<keyword evidence="3" id="KW-0804">Transcription</keyword>
<evidence type="ECO:0000256" key="2">
    <source>
        <dbReference type="ARBA" id="ARBA00023125"/>
    </source>
</evidence>
<dbReference type="GO" id="GO:0043565">
    <property type="term" value="F:sequence-specific DNA binding"/>
    <property type="evidence" value="ECO:0007669"/>
    <property type="project" value="InterPro"/>
</dbReference>
<comment type="caution">
    <text evidence="5">The sequence shown here is derived from an EMBL/GenBank/DDBJ whole genome shotgun (WGS) entry which is preliminary data.</text>
</comment>
<proteinExistence type="predicted"/>
<evidence type="ECO:0000256" key="3">
    <source>
        <dbReference type="ARBA" id="ARBA00023163"/>
    </source>
</evidence>
<dbReference type="AlphaFoldDB" id="A0A2U1K685"/>
<gene>
    <name evidence="5" type="ORF">DCC39_03260</name>
</gene>
<dbReference type="PANTHER" id="PTHR43280:SF29">
    <property type="entry name" value="ARAC-FAMILY TRANSCRIPTIONAL REGULATOR"/>
    <property type="match status" value="1"/>
</dbReference>
<dbReference type="InterPro" id="IPR018060">
    <property type="entry name" value="HTH_AraC"/>
</dbReference>
<evidence type="ECO:0000313" key="6">
    <source>
        <dbReference type="Proteomes" id="UP000245998"/>
    </source>
</evidence>
<reference evidence="5 6" key="1">
    <citation type="submission" date="2018-04" db="EMBL/GenBank/DDBJ databases">
        <title>Camelliibacillus theae gen. nov., sp. nov., isolated from Pu'er tea.</title>
        <authorList>
            <person name="Niu L."/>
        </authorList>
    </citation>
    <scope>NUCLEOTIDE SEQUENCE [LARGE SCALE GENOMIC DNA]</scope>
    <source>
        <strain evidence="5 6">T8</strain>
    </source>
</reference>
<evidence type="ECO:0000313" key="5">
    <source>
        <dbReference type="EMBL" id="PWA12902.1"/>
    </source>
</evidence>
<organism evidence="5 6">
    <name type="scientific">Pueribacillus theae</name>
    <dbReference type="NCBI Taxonomy" id="2171751"/>
    <lineage>
        <taxon>Bacteria</taxon>
        <taxon>Bacillati</taxon>
        <taxon>Bacillota</taxon>
        <taxon>Bacilli</taxon>
        <taxon>Bacillales</taxon>
        <taxon>Bacillaceae</taxon>
        <taxon>Pueribacillus</taxon>
    </lineage>
</organism>
<dbReference type="SMART" id="SM00342">
    <property type="entry name" value="HTH_ARAC"/>
    <property type="match status" value="1"/>
</dbReference>
<dbReference type="Gene3D" id="1.10.10.60">
    <property type="entry name" value="Homeodomain-like"/>
    <property type="match status" value="2"/>
</dbReference>
<dbReference type="SUPFAM" id="SSF46689">
    <property type="entry name" value="Homeodomain-like"/>
    <property type="match status" value="2"/>
</dbReference>
<dbReference type="Pfam" id="PF12833">
    <property type="entry name" value="HTH_18"/>
    <property type="match status" value="1"/>
</dbReference>
<evidence type="ECO:0000259" key="4">
    <source>
        <dbReference type="PROSITE" id="PS01124"/>
    </source>
</evidence>
<dbReference type="PROSITE" id="PS01124">
    <property type="entry name" value="HTH_ARAC_FAMILY_2"/>
    <property type="match status" value="1"/>
</dbReference>
<dbReference type="GO" id="GO:0003700">
    <property type="term" value="F:DNA-binding transcription factor activity"/>
    <property type="evidence" value="ECO:0007669"/>
    <property type="project" value="InterPro"/>
</dbReference>
<dbReference type="RefSeq" id="WP_116553456.1">
    <property type="nucleotide sequence ID" value="NZ_QCZG01000004.1"/>
</dbReference>
<keyword evidence="6" id="KW-1185">Reference proteome</keyword>
<dbReference type="InterPro" id="IPR037923">
    <property type="entry name" value="HTH-like"/>
</dbReference>
<dbReference type="Proteomes" id="UP000245998">
    <property type="component" value="Unassembled WGS sequence"/>
</dbReference>
<dbReference type="EMBL" id="QCZG01000004">
    <property type="protein sequence ID" value="PWA12902.1"/>
    <property type="molecule type" value="Genomic_DNA"/>
</dbReference>
<feature type="domain" description="HTH araC/xylS-type" evidence="4">
    <location>
        <begin position="179"/>
        <end position="277"/>
    </location>
</feature>
<accession>A0A2U1K685</accession>
<sequence>MKRRNDEVSSCEALASAFARVPLHIYGAYRTKLEANHLYCGHVDQPTTKCGIVCGLKGQAEFIFDARERYQLEPGKILLGGLHKQLEVCTGGNGFEYYLVHYLPVSSELEEVRRLTKVSILHIALDPELLQLHEDLLRASSSPGSLELLKKKMLFYRLLNKLIQSARHQQNKETDTLIDETIQYIQTHYAEPLTLNMLAERYQVKAKYFSYLFHKYVGIGPIDFLIQYRMNKAYELLITGQFPVSSVAKSVGYSDAYYFSRLFKKHKGLPPSKVGLYRKRNNPS</sequence>
<dbReference type="SUPFAM" id="SSF51215">
    <property type="entry name" value="Regulatory protein AraC"/>
    <property type="match status" value="1"/>
</dbReference>
<evidence type="ECO:0000256" key="1">
    <source>
        <dbReference type="ARBA" id="ARBA00023015"/>
    </source>
</evidence>
<dbReference type="PANTHER" id="PTHR43280">
    <property type="entry name" value="ARAC-FAMILY TRANSCRIPTIONAL REGULATOR"/>
    <property type="match status" value="1"/>
</dbReference>
<keyword evidence="2" id="KW-0238">DNA-binding</keyword>
<keyword evidence="1" id="KW-0805">Transcription regulation</keyword>
<dbReference type="InterPro" id="IPR009057">
    <property type="entry name" value="Homeodomain-like_sf"/>
</dbReference>
<protein>
    <submittedName>
        <fullName evidence="5">AraC family transcriptional regulator</fullName>
    </submittedName>
</protein>
<name>A0A2U1K685_9BACI</name>
<dbReference type="OrthoDB" id="9807321at2"/>